<evidence type="ECO:0000256" key="3">
    <source>
        <dbReference type="ARBA" id="ARBA00022827"/>
    </source>
</evidence>
<dbReference type="InterPro" id="IPR036188">
    <property type="entry name" value="FAD/NAD-bd_sf"/>
</dbReference>
<feature type="domain" description="FAD-binding" evidence="4">
    <location>
        <begin position="2"/>
        <end position="365"/>
    </location>
</feature>
<dbReference type="EMBL" id="SNXZ01000009">
    <property type="protein sequence ID" value="TDP91129.1"/>
    <property type="molecule type" value="Genomic_DNA"/>
</dbReference>
<dbReference type="GO" id="GO:0016709">
    <property type="term" value="F:oxidoreductase activity, acting on paired donors, with incorporation or reduction of molecular oxygen, NAD(P)H as one donor, and incorporation of one atom of oxygen"/>
    <property type="evidence" value="ECO:0007669"/>
    <property type="project" value="UniProtKB-ARBA"/>
</dbReference>
<dbReference type="SUPFAM" id="SSF51905">
    <property type="entry name" value="FAD/NAD(P)-binding domain"/>
    <property type="match status" value="1"/>
</dbReference>
<evidence type="ECO:0000313" key="5">
    <source>
        <dbReference type="EMBL" id="TDP91129.1"/>
    </source>
</evidence>
<dbReference type="OrthoDB" id="4141215at2"/>
<evidence type="ECO:0000256" key="2">
    <source>
        <dbReference type="ARBA" id="ARBA00022630"/>
    </source>
</evidence>
<sequence length="509" mass="54408">MDADVLVVGAGPVGLLLASELALGGARVLVLERRSDLAAEPIKQGEMGARSLNAPSVHALRRRGLLPNVRNAALMWWDPNDRPTAPPSDDEPPPFAGHFAGIMLRADRIDFEDPDLAGHEDGAGVIAQADLERILGDRARELGVTIRTGVTVTDVRQTADAVTAVTEDGPVSARWLVGCDGGRSVVRKQSGIAFPGEDAESVFRLALVDMTEPEKLLPGGMHECEGGYYLLGGWEMRLRPTRITTIEPGTGIDGDRDAPMTAQELQDSIRRVCGIDTEITAIHAATRYADTTRQAATYRSGRVLLAGDAAHVHSPAGGQGLNLGISDAMNLGWKLAAVIKGEAEESLLDTYTEERHPIGAWVQDWTKAQAAITRRDPRTKALRAVLTDLLDTKAGTTYVLKKIAGVALRYGLPGGHPLTGKLVPSRLATDDAATDGRFVLATNDPILTDLAAQWPNRITTVPQSPDGTSLLIRPDGIVCWASEHPESAPEQWPTWLGRPTAGRLPVAAT</sequence>
<evidence type="ECO:0000259" key="4">
    <source>
        <dbReference type="Pfam" id="PF01494"/>
    </source>
</evidence>
<dbReference type="AlphaFoldDB" id="A0A4R6RVT3"/>
<dbReference type="Gene3D" id="3.30.70.2450">
    <property type="match status" value="1"/>
</dbReference>
<reference evidence="5 6" key="1">
    <citation type="submission" date="2019-03" db="EMBL/GenBank/DDBJ databases">
        <title>Genomic Encyclopedia of Type Strains, Phase IV (KMG-IV): sequencing the most valuable type-strain genomes for metagenomic binning, comparative biology and taxonomic classification.</title>
        <authorList>
            <person name="Goeker M."/>
        </authorList>
    </citation>
    <scope>NUCLEOTIDE SEQUENCE [LARGE SCALE GENOMIC DNA]</scope>
    <source>
        <strain evidence="5 6">DSM 45361</strain>
    </source>
</reference>
<dbReference type="InterPro" id="IPR002938">
    <property type="entry name" value="FAD-bd"/>
</dbReference>
<dbReference type="InterPro" id="IPR050641">
    <property type="entry name" value="RIFMO-like"/>
</dbReference>
<gene>
    <name evidence="5" type="ORF">EV186_109121</name>
</gene>
<dbReference type="PANTHER" id="PTHR43004:SF19">
    <property type="entry name" value="BINDING MONOOXYGENASE, PUTATIVE (JCVI)-RELATED"/>
    <property type="match status" value="1"/>
</dbReference>
<name>A0A4R6RVT3_LABRH</name>
<dbReference type="Gene3D" id="3.50.50.60">
    <property type="entry name" value="FAD/NAD(P)-binding domain"/>
    <property type="match status" value="1"/>
</dbReference>
<protein>
    <submittedName>
        <fullName evidence="5">2-polyprenyl-6-methoxyphenol hydroxylase-like FAD-dependent oxidoreductase</fullName>
    </submittedName>
</protein>
<evidence type="ECO:0000256" key="1">
    <source>
        <dbReference type="ARBA" id="ARBA00001974"/>
    </source>
</evidence>
<keyword evidence="2" id="KW-0285">Flavoprotein</keyword>
<proteinExistence type="predicted"/>
<dbReference type="Gene3D" id="3.40.30.120">
    <property type="match status" value="1"/>
</dbReference>
<dbReference type="Pfam" id="PF21274">
    <property type="entry name" value="Rng_hyd_C"/>
    <property type="match status" value="1"/>
</dbReference>
<dbReference type="RefSeq" id="WP_133853914.1">
    <property type="nucleotide sequence ID" value="NZ_SNXZ01000009.1"/>
</dbReference>
<comment type="caution">
    <text evidence="5">The sequence shown here is derived from an EMBL/GenBank/DDBJ whole genome shotgun (WGS) entry which is preliminary data.</text>
</comment>
<accession>A0A4R6RVT3</accession>
<evidence type="ECO:0000313" key="6">
    <source>
        <dbReference type="Proteomes" id="UP000295444"/>
    </source>
</evidence>
<keyword evidence="6" id="KW-1185">Reference proteome</keyword>
<dbReference type="PANTHER" id="PTHR43004">
    <property type="entry name" value="TRK SYSTEM POTASSIUM UPTAKE PROTEIN"/>
    <property type="match status" value="1"/>
</dbReference>
<dbReference type="PRINTS" id="PR00420">
    <property type="entry name" value="RNGMNOXGNASE"/>
</dbReference>
<dbReference type="GO" id="GO:0071949">
    <property type="term" value="F:FAD binding"/>
    <property type="evidence" value="ECO:0007669"/>
    <property type="project" value="InterPro"/>
</dbReference>
<keyword evidence="3" id="KW-0274">FAD</keyword>
<dbReference type="Pfam" id="PF01494">
    <property type="entry name" value="FAD_binding_3"/>
    <property type="match status" value="1"/>
</dbReference>
<organism evidence="5 6">
    <name type="scientific">Labedaea rhizosphaerae</name>
    <dbReference type="NCBI Taxonomy" id="598644"/>
    <lineage>
        <taxon>Bacteria</taxon>
        <taxon>Bacillati</taxon>
        <taxon>Actinomycetota</taxon>
        <taxon>Actinomycetes</taxon>
        <taxon>Pseudonocardiales</taxon>
        <taxon>Pseudonocardiaceae</taxon>
        <taxon>Labedaea</taxon>
    </lineage>
</organism>
<comment type="cofactor">
    <cofactor evidence="1">
        <name>FAD</name>
        <dbReference type="ChEBI" id="CHEBI:57692"/>
    </cofactor>
</comment>
<dbReference type="Proteomes" id="UP000295444">
    <property type="component" value="Unassembled WGS sequence"/>
</dbReference>